<reference evidence="2" key="1">
    <citation type="submission" date="2019-10" db="EMBL/GenBank/DDBJ databases">
        <authorList>
            <person name="Soares A.E.R."/>
            <person name="Aleixo A."/>
            <person name="Schneider P."/>
            <person name="Miyaki C.Y."/>
            <person name="Schneider M.P."/>
            <person name="Mello C."/>
            <person name="Vasconcelos A.T.R."/>
        </authorList>
    </citation>
    <scope>NUCLEOTIDE SEQUENCE</scope>
    <source>
        <tissue evidence="2">Muscle</tissue>
    </source>
</reference>
<evidence type="ECO:0000256" key="1">
    <source>
        <dbReference type="SAM" id="MobiDB-lite"/>
    </source>
</evidence>
<feature type="region of interest" description="Disordered" evidence="1">
    <location>
        <begin position="106"/>
        <end position="151"/>
    </location>
</feature>
<name>A0ABQ9CK81_9PASS</name>
<dbReference type="EMBL" id="WHWB01034807">
    <property type="protein sequence ID" value="KAJ7403771.1"/>
    <property type="molecule type" value="Genomic_DNA"/>
</dbReference>
<accession>A0ABQ9CK81</accession>
<dbReference type="Proteomes" id="UP001145742">
    <property type="component" value="Unassembled WGS sequence"/>
</dbReference>
<proteinExistence type="predicted"/>
<gene>
    <name evidence="2" type="ORF">WISP_149176</name>
</gene>
<comment type="caution">
    <text evidence="2">The sequence shown here is derived from an EMBL/GenBank/DDBJ whole genome shotgun (WGS) entry which is preliminary data.</text>
</comment>
<sequence length="151" mass="16475">MPTEPGLISTLLKVQPFTHEEDGKASDVSEAYNLVIYNPKQGSSDITLLGVYVEKIPPLAEDAPQGYSSRLSERDLTTSINMGKDEKMTGAPFVNCYARDMGRSRGVIVSTPDSDHKVVSSRLSGDRTRQFNASLPSDPVRSRMLSRVSPG</sequence>
<keyword evidence="3" id="KW-1185">Reference proteome</keyword>
<protein>
    <submittedName>
        <fullName evidence="2">Uncharacterized protein</fullName>
    </submittedName>
</protein>
<evidence type="ECO:0000313" key="3">
    <source>
        <dbReference type="Proteomes" id="UP001145742"/>
    </source>
</evidence>
<evidence type="ECO:0000313" key="2">
    <source>
        <dbReference type="EMBL" id="KAJ7403771.1"/>
    </source>
</evidence>
<organism evidence="2 3">
    <name type="scientific">Willisornis vidua</name>
    <name type="common">Xingu scale-backed antbird</name>
    <dbReference type="NCBI Taxonomy" id="1566151"/>
    <lineage>
        <taxon>Eukaryota</taxon>
        <taxon>Metazoa</taxon>
        <taxon>Chordata</taxon>
        <taxon>Craniata</taxon>
        <taxon>Vertebrata</taxon>
        <taxon>Euteleostomi</taxon>
        <taxon>Archelosauria</taxon>
        <taxon>Archosauria</taxon>
        <taxon>Dinosauria</taxon>
        <taxon>Saurischia</taxon>
        <taxon>Theropoda</taxon>
        <taxon>Coelurosauria</taxon>
        <taxon>Aves</taxon>
        <taxon>Neognathae</taxon>
        <taxon>Neoaves</taxon>
        <taxon>Telluraves</taxon>
        <taxon>Australaves</taxon>
        <taxon>Passeriformes</taxon>
        <taxon>Thamnophilidae</taxon>
        <taxon>Willisornis</taxon>
    </lineage>
</organism>
<feature type="compositionally biased region" description="Basic and acidic residues" evidence="1">
    <location>
        <begin position="113"/>
        <end position="129"/>
    </location>
</feature>